<sequence length="252" mass="26943">MHWNWNPRQAARTIVLGASLSICPIAGWAAGDPPGTGSAILTMTGRITPPACSLDFSNHGNVNFDRAYSSLDADGTKLEAKSIDLAIQCAMPTRLGITLKDMRAASRIATGEVSHLAWGDHSVANLSDTYTAFGLGTVSGTDGQAVKIGAFMINVGKVTVDGGSGAAATTDQNSWLTYRYLGWGTWLLHDVYAKGLYTFWKGSYPPDGQTPRGITTASMTLDIVPTIARKASLPIRDEILLDGMVNFELRYL</sequence>
<dbReference type="RefSeq" id="WP_036056728.1">
    <property type="nucleotide sequence ID" value="NZ_CADEVY010000002.1"/>
</dbReference>
<organism evidence="1 2">
    <name type="scientific">Burkholderia gladioli</name>
    <name type="common">Pseudomonas marginata</name>
    <name type="synonym">Phytomonas marginata</name>
    <dbReference type="NCBI Taxonomy" id="28095"/>
    <lineage>
        <taxon>Bacteria</taxon>
        <taxon>Pseudomonadati</taxon>
        <taxon>Pseudomonadota</taxon>
        <taxon>Betaproteobacteria</taxon>
        <taxon>Burkholderiales</taxon>
        <taxon>Burkholderiaceae</taxon>
        <taxon>Burkholderia</taxon>
    </lineage>
</organism>
<protein>
    <recommendedName>
        <fullName evidence="3">DUF1120 domain-containing protein</fullName>
    </recommendedName>
</protein>
<gene>
    <name evidence="1" type="ORF">DM48_3042</name>
</gene>
<evidence type="ECO:0000313" key="1">
    <source>
        <dbReference type="EMBL" id="KGC13566.1"/>
    </source>
</evidence>
<reference evidence="1 2" key="1">
    <citation type="submission" date="2014-04" db="EMBL/GenBank/DDBJ databases">
        <authorList>
            <person name="Bishop-Lilly K.A."/>
            <person name="Broomall S.M."/>
            <person name="Chain P.S."/>
            <person name="Chertkov O."/>
            <person name="Coyne S.R."/>
            <person name="Daligault H.E."/>
            <person name="Davenport K.W."/>
            <person name="Erkkila T."/>
            <person name="Frey K.G."/>
            <person name="Gibbons H.S."/>
            <person name="Gu W."/>
            <person name="Jaissle J."/>
            <person name="Johnson S.L."/>
            <person name="Koroleva G.I."/>
            <person name="Ladner J.T."/>
            <person name="Lo C.-C."/>
            <person name="Minogue T.D."/>
            <person name="Munk C."/>
            <person name="Palacios G.F."/>
            <person name="Redden C.L."/>
            <person name="Rosenzweig C.N."/>
            <person name="Scholz M.B."/>
            <person name="Teshima H."/>
            <person name="Xu Y."/>
        </authorList>
    </citation>
    <scope>NUCLEOTIDE SEQUENCE [LARGE SCALE GENOMIC DNA]</scope>
    <source>
        <strain evidence="2">gladioli</strain>
    </source>
</reference>
<dbReference type="EMBL" id="JPGG01000016">
    <property type="protein sequence ID" value="KGC13566.1"/>
    <property type="molecule type" value="Genomic_DNA"/>
</dbReference>
<evidence type="ECO:0000313" key="2">
    <source>
        <dbReference type="Proteomes" id="UP000029590"/>
    </source>
</evidence>
<dbReference type="AlphaFoldDB" id="A0AAW3F1B1"/>
<name>A0AAW3F1B1_BURGA</name>
<evidence type="ECO:0008006" key="3">
    <source>
        <dbReference type="Google" id="ProtNLM"/>
    </source>
</evidence>
<dbReference type="Proteomes" id="UP000029590">
    <property type="component" value="Unassembled WGS sequence"/>
</dbReference>
<dbReference type="InterPro" id="IPR010546">
    <property type="entry name" value="DUF1120"/>
</dbReference>
<accession>A0AAW3F1B1</accession>
<comment type="caution">
    <text evidence="1">The sequence shown here is derived from an EMBL/GenBank/DDBJ whole genome shotgun (WGS) entry which is preliminary data.</text>
</comment>
<dbReference type="KEGG" id="bgo:BM43_4732"/>
<dbReference type="Pfam" id="PF06551">
    <property type="entry name" value="DUF1120"/>
    <property type="match status" value="1"/>
</dbReference>
<proteinExistence type="predicted"/>